<evidence type="ECO:0000259" key="4">
    <source>
        <dbReference type="Pfam" id="PF25876"/>
    </source>
</evidence>
<comment type="caution">
    <text evidence="8">The sequence shown here is derived from an EMBL/GenBank/DDBJ whole genome shotgun (WGS) entry which is preliminary data.</text>
</comment>
<reference evidence="8 9" key="1">
    <citation type="submission" date="2019-07" db="EMBL/GenBank/DDBJ databases">
        <title>Genome sequencing of lignin-degrading bacterial isolates.</title>
        <authorList>
            <person name="Gladden J."/>
        </authorList>
    </citation>
    <scope>NUCLEOTIDE SEQUENCE [LARGE SCALE GENOMIC DNA]</scope>
    <source>
        <strain evidence="8 9">J19</strain>
    </source>
</reference>
<comment type="similarity">
    <text evidence="2">Belongs to the membrane fusion protein (MFP) (TC 8.A.1) family.</text>
</comment>
<sequence length="384" mass="41361">MSTIPQRRTVLWAAASILVASGAAAALLGSRAQPGPAPAPPIVQVQTVATRRVTDWAEYSGRLEAVGQVEIRPRVAGTLLGVHFHDGQQVREGDLLYTIDPEPFEVEARRAAAALAQARDRQRFTVLELERGRRLLEANTISRREFDALENAAREAASAAQAARAAADRARLDVDYTLIRAPISGRISRSEVTAGNVVKAGGDAAPLTSIVTLDPIYASFNVDEQTLLRYLDARKGTRPLRVQVGLAGEEGHPHAGRLHSLDNQLDTRSGTIRVRAVLDNPDGRMIPGLQARVRLQASEPYLAVLVDEAAIGTDQDRRFVLVVGRDGRVEYRQIELGSRQGGLRVVRSGLAPGDQVIVEGAQRVRPGDAVAAVPASPREGGPRR</sequence>
<dbReference type="InterPro" id="IPR058624">
    <property type="entry name" value="MdtA-like_HH"/>
</dbReference>
<dbReference type="PROSITE" id="PS51318">
    <property type="entry name" value="TAT"/>
    <property type="match status" value="1"/>
</dbReference>
<evidence type="ECO:0000313" key="8">
    <source>
        <dbReference type="EMBL" id="TWH08883.1"/>
    </source>
</evidence>
<dbReference type="Pfam" id="PF25944">
    <property type="entry name" value="Beta-barrel_RND"/>
    <property type="match status" value="1"/>
</dbReference>
<dbReference type="InterPro" id="IPR006311">
    <property type="entry name" value="TAT_signal"/>
</dbReference>
<keyword evidence="9" id="KW-1185">Reference proteome</keyword>
<dbReference type="GO" id="GO:0046677">
    <property type="term" value="P:response to antibiotic"/>
    <property type="evidence" value="ECO:0007669"/>
    <property type="project" value="TreeGrafter"/>
</dbReference>
<proteinExistence type="inferred from homology"/>
<name>A0A562DH32_9GAMM</name>
<dbReference type="RefSeq" id="WP_147208801.1">
    <property type="nucleotide sequence ID" value="NZ_VLJS01000075.1"/>
</dbReference>
<dbReference type="SUPFAM" id="SSF111369">
    <property type="entry name" value="HlyD-like secretion proteins"/>
    <property type="match status" value="1"/>
</dbReference>
<keyword evidence="3" id="KW-0732">Signal</keyword>
<organism evidence="8 9">
    <name type="scientific">Pseudoxanthomonas taiwanensis J19</name>
    <dbReference type="NCBI Taxonomy" id="935569"/>
    <lineage>
        <taxon>Bacteria</taxon>
        <taxon>Pseudomonadati</taxon>
        <taxon>Pseudomonadota</taxon>
        <taxon>Gammaproteobacteria</taxon>
        <taxon>Lysobacterales</taxon>
        <taxon>Lysobacteraceae</taxon>
        <taxon>Pseudoxanthomonas</taxon>
    </lineage>
</organism>
<feature type="domain" description="Multidrug resistance protein MdtA-like beta-barrel" evidence="6">
    <location>
        <begin position="215"/>
        <end position="297"/>
    </location>
</feature>
<dbReference type="Gene3D" id="1.10.287.470">
    <property type="entry name" value="Helix hairpin bin"/>
    <property type="match status" value="1"/>
</dbReference>
<evidence type="ECO:0000259" key="5">
    <source>
        <dbReference type="Pfam" id="PF25917"/>
    </source>
</evidence>
<dbReference type="Gene3D" id="2.40.30.170">
    <property type="match status" value="1"/>
</dbReference>
<feature type="domain" description="Multidrug resistance protein MdtA-like alpha-helical hairpin" evidence="4">
    <location>
        <begin position="110"/>
        <end position="177"/>
    </location>
</feature>
<dbReference type="EMBL" id="VLJS01000075">
    <property type="protein sequence ID" value="TWH08883.1"/>
    <property type="molecule type" value="Genomic_DNA"/>
</dbReference>
<dbReference type="InterPro" id="IPR058626">
    <property type="entry name" value="MdtA-like_b-barrel"/>
</dbReference>
<dbReference type="Pfam" id="PF25967">
    <property type="entry name" value="RND-MFP_C"/>
    <property type="match status" value="1"/>
</dbReference>
<comment type="subcellular location">
    <subcellularLocation>
        <location evidence="1">Cell inner membrane</location>
        <topology evidence="1">Lipid-anchor</topology>
    </subcellularLocation>
</comment>
<dbReference type="PANTHER" id="PTHR30158">
    <property type="entry name" value="ACRA/E-RELATED COMPONENT OF DRUG EFFLUX TRANSPORTER"/>
    <property type="match status" value="1"/>
</dbReference>
<dbReference type="Gene3D" id="2.40.50.100">
    <property type="match status" value="1"/>
</dbReference>
<gene>
    <name evidence="8" type="ORF">L613_004500000060</name>
</gene>
<evidence type="ECO:0000256" key="1">
    <source>
        <dbReference type="ARBA" id="ARBA00004519"/>
    </source>
</evidence>
<evidence type="ECO:0000313" key="9">
    <source>
        <dbReference type="Proteomes" id="UP000321583"/>
    </source>
</evidence>
<dbReference type="GO" id="GO:0022857">
    <property type="term" value="F:transmembrane transporter activity"/>
    <property type="evidence" value="ECO:0007669"/>
    <property type="project" value="InterPro"/>
</dbReference>
<feature type="chain" id="PRO_5022128968" evidence="3">
    <location>
        <begin position="26"/>
        <end position="384"/>
    </location>
</feature>
<dbReference type="OrthoDB" id="9816569at2"/>
<dbReference type="PANTHER" id="PTHR30158:SF10">
    <property type="entry name" value="CATION EFFLUX PUMP"/>
    <property type="match status" value="1"/>
</dbReference>
<dbReference type="GO" id="GO:0005886">
    <property type="term" value="C:plasma membrane"/>
    <property type="evidence" value="ECO:0007669"/>
    <property type="project" value="UniProtKB-SubCell"/>
</dbReference>
<evidence type="ECO:0000259" key="6">
    <source>
        <dbReference type="Pfam" id="PF25944"/>
    </source>
</evidence>
<dbReference type="AlphaFoldDB" id="A0A562DH32"/>
<evidence type="ECO:0000259" key="7">
    <source>
        <dbReference type="Pfam" id="PF25967"/>
    </source>
</evidence>
<evidence type="ECO:0000256" key="2">
    <source>
        <dbReference type="ARBA" id="ARBA00009477"/>
    </source>
</evidence>
<protein>
    <submittedName>
        <fullName evidence="8">Multidrug efflux system membrane fusion protein</fullName>
    </submittedName>
</protein>
<dbReference type="NCBIfam" id="TIGR01730">
    <property type="entry name" value="RND_mfp"/>
    <property type="match status" value="1"/>
</dbReference>
<evidence type="ECO:0000256" key="3">
    <source>
        <dbReference type="SAM" id="SignalP"/>
    </source>
</evidence>
<dbReference type="Pfam" id="PF25876">
    <property type="entry name" value="HH_MFP_RND"/>
    <property type="match status" value="1"/>
</dbReference>
<dbReference type="InterPro" id="IPR058627">
    <property type="entry name" value="MdtA-like_C"/>
</dbReference>
<feature type="domain" description="Multidrug resistance protein MdtA-like barrel-sandwich hybrid" evidence="5">
    <location>
        <begin position="68"/>
        <end position="205"/>
    </location>
</feature>
<dbReference type="InterPro" id="IPR058625">
    <property type="entry name" value="MdtA-like_BSH"/>
</dbReference>
<dbReference type="Proteomes" id="UP000321583">
    <property type="component" value="Unassembled WGS sequence"/>
</dbReference>
<dbReference type="Pfam" id="PF25917">
    <property type="entry name" value="BSH_RND"/>
    <property type="match status" value="1"/>
</dbReference>
<dbReference type="InterPro" id="IPR006143">
    <property type="entry name" value="RND_pump_MFP"/>
</dbReference>
<feature type="signal peptide" evidence="3">
    <location>
        <begin position="1"/>
        <end position="25"/>
    </location>
</feature>
<feature type="domain" description="Multidrug resistance protein MdtA-like C-terminal permuted SH3" evidence="7">
    <location>
        <begin position="303"/>
        <end position="363"/>
    </location>
</feature>
<dbReference type="Gene3D" id="2.40.420.20">
    <property type="match status" value="1"/>
</dbReference>
<accession>A0A562DH32</accession>
<dbReference type="FunFam" id="2.40.420.20:FF:000001">
    <property type="entry name" value="Efflux RND transporter periplasmic adaptor subunit"/>
    <property type="match status" value="1"/>
</dbReference>